<evidence type="ECO:0000313" key="4">
    <source>
        <dbReference type="Proteomes" id="UP000306918"/>
    </source>
</evidence>
<dbReference type="NCBIfam" id="TIGR04183">
    <property type="entry name" value="Por_Secre_tail"/>
    <property type="match status" value="1"/>
</dbReference>
<dbReference type="CDD" id="cd00063">
    <property type="entry name" value="FN3"/>
    <property type="match status" value="3"/>
</dbReference>
<dbReference type="PROSITE" id="PS50853">
    <property type="entry name" value="FN3"/>
    <property type="match status" value="6"/>
</dbReference>
<accession>A0A4S8H9R3</accession>
<dbReference type="RefSeq" id="WP_136580821.1">
    <property type="nucleotide sequence ID" value="NZ_STFF01000015.1"/>
</dbReference>
<dbReference type="Pfam" id="PF00041">
    <property type="entry name" value="fn3"/>
    <property type="match status" value="2"/>
</dbReference>
<dbReference type="PANTHER" id="PTHR13817:SF166">
    <property type="entry name" value="NEURONAL IGCAM-RELATED"/>
    <property type="match status" value="1"/>
</dbReference>
<feature type="domain" description="Fibronectin type-III" evidence="2">
    <location>
        <begin position="1163"/>
        <end position="1256"/>
    </location>
</feature>
<gene>
    <name evidence="3" type="ORF">FAM09_29760</name>
</gene>
<keyword evidence="1" id="KW-0677">Repeat</keyword>
<keyword evidence="4" id="KW-1185">Reference proteome</keyword>
<organism evidence="3 4">
    <name type="scientific">Niastella caeni</name>
    <dbReference type="NCBI Taxonomy" id="2569763"/>
    <lineage>
        <taxon>Bacteria</taxon>
        <taxon>Pseudomonadati</taxon>
        <taxon>Bacteroidota</taxon>
        <taxon>Chitinophagia</taxon>
        <taxon>Chitinophagales</taxon>
        <taxon>Chitinophagaceae</taxon>
        <taxon>Niastella</taxon>
    </lineage>
</organism>
<feature type="domain" description="Fibronectin type-III" evidence="2">
    <location>
        <begin position="860"/>
        <end position="958"/>
    </location>
</feature>
<dbReference type="InterPro" id="IPR036116">
    <property type="entry name" value="FN3_sf"/>
</dbReference>
<feature type="domain" description="Fibronectin type-III" evidence="2">
    <location>
        <begin position="759"/>
        <end position="856"/>
    </location>
</feature>
<dbReference type="InterPro" id="IPR026444">
    <property type="entry name" value="Secre_tail"/>
</dbReference>
<dbReference type="PANTHER" id="PTHR13817">
    <property type="entry name" value="TITIN"/>
    <property type="match status" value="1"/>
</dbReference>
<dbReference type="InterPro" id="IPR011871">
    <property type="entry name" value="Fib_succ_major"/>
</dbReference>
<comment type="caution">
    <text evidence="3">The sequence shown here is derived from an EMBL/GenBank/DDBJ whole genome shotgun (WGS) entry which is preliminary data.</text>
</comment>
<evidence type="ECO:0000313" key="3">
    <source>
        <dbReference type="EMBL" id="THU30789.1"/>
    </source>
</evidence>
<dbReference type="InterPro" id="IPR050964">
    <property type="entry name" value="Striated_Muscle_Regulatory"/>
</dbReference>
<dbReference type="SUPFAM" id="SSF49265">
    <property type="entry name" value="Fibronectin type III"/>
    <property type="match status" value="6"/>
</dbReference>
<dbReference type="InterPro" id="IPR003961">
    <property type="entry name" value="FN3_dom"/>
</dbReference>
<sequence length="1743" mass="190960">MASTAWSHSIAIDQPKLHSPVKNDPAYSLLSPEFKWTYGTGSTPANVVYDIYLGTNAAQLRLIAENCIDGSFNDSCLIYTSQDTFNLFYINSLNRNTTYYWKVVARNNTGASTASEVWAFTTGSPNLYSPDPPNYISPVNNAINAAISPLFEWQASTDADGDKPVYDLYLSTSPSPATLVAANLLNPSFKLNTQLQDNTTYYWKVIARDRDAGGRETSSAIWKFTTQNTTQDTGATNLRVYYRYSDPVFLYKFEAAALNPAFTIATPAYTTRGRTTIKDAIAIVLDYTDPNTVVSFDLPTGFTSTSNIIYNNELPSGATKYFQIEGNFATHNTITVHLQNGPITRSYTIDAQINQKPTIPVLLEPANGAANVITQPEFKWSGGDDSDGNTLLYRLYTGTSANNLISAGLVANKKSIIPAIPLAGAQKYYWKISVMDADNETVESAVHSFVTQIMPLTAPSLQYPREISTYVETNVTLAWKYQDDPAISYDIYFDKNSTPQRIAQGVTGTTYTVQNLAPNTTYYWKVLAVDQQGATTSSKTGQFITRPANGNETGTFTDLRDGQIYQWVAINGRKWMTHNLAYRPQPKDGYYDYEVFSNGKSYVALNNNSQNISKYGYLYNWEGALNFDSETDTAANKQGVCPCGWHVPTNADWQSLAPLNTNTPVSLHYSNWTIPGKENDWLNTSGLSLLPSGYYSTLVLPAGFQTNAFQFWLAQTNRTTTSQAGYTWNTAQNKFIGNINNTAGYASVRCVKNATNNHAPGKPALQSPLNNSTHTNYSMLLQWVAATDTDGDAITYDLYADTLPDPAQLIKYGSTGTTYQLTELQQNKKYYWKVRARDPHGEVTESDVWIFTTQPNNNTPPAALQLQLPANGSTGVNPAAVNLTWTAATDAGGDAVTYNLYVGKQQATLQLIATNITSTAYTLNTINSSTKYFWKVVALDGRGGVTESSVNNFTTVNHAPTAPLLLTPANGMQGVKEQQLTWAPATDADGDPVYYRVLWGTDPAALYSSSEITGTSFNFGGTATLQNSLYYWQIIATDQKGGETASELRPFRTYKNELTNPGITPVTPVHLSTGVSLTPALSWTKPLPNVQYDVYVGLPGYSHFIQVAQELTDTPFVLNTLEGKPLRPHYAHRWKVVPKDATGNIYTSDEWVFTTRNSLPTKPVLTLPANGATNQPYSVTLTWTPANDADGDLLLYDIYSGANPNPTTLLAGDLQQNTYTASLQQPNTTYYWKVVVKDGFGGTIASDVYSFTLQNNTQNTAPEAPQLISPLAYESNINSPAILQWQAPFDIDGDALLYDVYVSTSKTFTTPVATGLSALQYITGALTHGVTYYWKIAARDGKGGETASPVWNFTAKNNAPAAPVLLTPAMNNVLSGATTQLTWSAAQDADNDAIVYDVYMDKNQQPVTLLARGVTTLSYNTPAIGNNEVYYWKVVARDALGSETSSMVFAFKGKNEAPSVPALQLPANNGHIAAATATLVWNASTDVDSEPIGYDVYFGASAASLQKTATVFTTSFTTGTLTVNTTYYWKVVATDKQQGASASAVWSFTYQPVVINQPPGMPQLIAPGNNSIDVSVQPTAFNWTAATDPENDPVKYDLYVSTNNQAATKIASDLSTTAYTLSNLANNTMYYWKVIAKDDHGNSTTSAISQFTTRALPTATNDPVLDEAITISPNPTSGRIMIILPELLHSWDIELYNSNGYNQYHRIVNGYVRKLELFIPGKGIYFIRLTNNKRTVVRKIVVL</sequence>
<feature type="domain" description="Fibronectin type-III" evidence="2">
    <location>
        <begin position="1558"/>
        <end position="1656"/>
    </location>
</feature>
<dbReference type="OrthoDB" id="9805760at2"/>
<feature type="domain" description="Fibronectin type-III" evidence="2">
    <location>
        <begin position="458"/>
        <end position="548"/>
    </location>
</feature>
<protein>
    <submittedName>
        <fullName evidence="3">DUF2369 domain-containing protein</fullName>
    </submittedName>
</protein>
<evidence type="ECO:0000256" key="1">
    <source>
        <dbReference type="ARBA" id="ARBA00022737"/>
    </source>
</evidence>
<dbReference type="Pfam" id="PF09603">
    <property type="entry name" value="Fib_succ_major"/>
    <property type="match status" value="1"/>
</dbReference>
<dbReference type="InterPro" id="IPR013783">
    <property type="entry name" value="Ig-like_fold"/>
</dbReference>
<dbReference type="EMBL" id="STFF01000015">
    <property type="protein sequence ID" value="THU30789.1"/>
    <property type="molecule type" value="Genomic_DNA"/>
</dbReference>
<dbReference type="Gene3D" id="2.60.40.10">
    <property type="entry name" value="Immunoglobulins"/>
    <property type="match status" value="13"/>
</dbReference>
<proteinExistence type="predicted"/>
<dbReference type="NCBIfam" id="TIGR02145">
    <property type="entry name" value="Fib_succ_major"/>
    <property type="match status" value="1"/>
</dbReference>
<evidence type="ECO:0000259" key="2">
    <source>
        <dbReference type="PROSITE" id="PS50853"/>
    </source>
</evidence>
<name>A0A4S8H9R3_9BACT</name>
<dbReference type="SMART" id="SM00060">
    <property type="entry name" value="FN3"/>
    <property type="match status" value="8"/>
</dbReference>
<dbReference type="Proteomes" id="UP000306918">
    <property type="component" value="Unassembled WGS sequence"/>
</dbReference>
<feature type="domain" description="Fibronectin type-III" evidence="2">
    <location>
        <begin position="1261"/>
        <end position="1358"/>
    </location>
</feature>
<reference evidence="3 4" key="1">
    <citation type="submission" date="2019-04" db="EMBL/GenBank/DDBJ databases">
        <title>Niastella caeni sp. nov., isolated from activated sludge.</title>
        <authorList>
            <person name="Sheng M."/>
        </authorList>
    </citation>
    <scope>NUCLEOTIDE SEQUENCE [LARGE SCALE GENOMIC DNA]</scope>
    <source>
        <strain evidence="3 4">HX-2-15</strain>
    </source>
</reference>